<keyword evidence="3" id="KW-1185">Reference proteome</keyword>
<feature type="non-terminal residue" evidence="2">
    <location>
        <position position="1"/>
    </location>
</feature>
<evidence type="ECO:0000313" key="3">
    <source>
        <dbReference type="Proteomes" id="UP000824890"/>
    </source>
</evidence>
<accession>A0ABQ7ZER1</accession>
<keyword evidence="1" id="KW-0732">Signal</keyword>
<sequence>VSILSLTIILSAAEKAMSVCELKEHHTDATETVNNLCNKLRQRCLQLLNTDVAKYSVAQIGTFKLPLIWKVSKPSLVRQIHLSVWFLSAGASQNNRSRKIKELDKKCVGRILGGADWYLQTPTLIWKVSKPSLVRQIHLSVWFLSAGASQNNRSRKIKELDRSVFGEVSSQENFRLEIRLLPSSKKI</sequence>
<feature type="chain" id="PRO_5045868038" evidence="1">
    <location>
        <begin position="19"/>
        <end position="187"/>
    </location>
</feature>
<protein>
    <submittedName>
        <fullName evidence="2">Uncharacterized protein</fullName>
    </submittedName>
</protein>
<evidence type="ECO:0000313" key="2">
    <source>
        <dbReference type="EMBL" id="KAH0878560.1"/>
    </source>
</evidence>
<evidence type="ECO:0000256" key="1">
    <source>
        <dbReference type="SAM" id="SignalP"/>
    </source>
</evidence>
<proteinExistence type="predicted"/>
<feature type="non-terminal residue" evidence="2">
    <location>
        <position position="187"/>
    </location>
</feature>
<gene>
    <name evidence="2" type="ORF">HID58_065954</name>
</gene>
<dbReference type="Proteomes" id="UP000824890">
    <property type="component" value="Unassembled WGS sequence"/>
</dbReference>
<name>A0ABQ7ZER1_BRANA</name>
<comment type="caution">
    <text evidence="2">The sequence shown here is derived from an EMBL/GenBank/DDBJ whole genome shotgun (WGS) entry which is preliminary data.</text>
</comment>
<reference evidence="2 3" key="1">
    <citation type="submission" date="2021-05" db="EMBL/GenBank/DDBJ databases">
        <title>Genome Assembly of Synthetic Allotetraploid Brassica napus Reveals Homoeologous Exchanges between Subgenomes.</title>
        <authorList>
            <person name="Davis J.T."/>
        </authorList>
    </citation>
    <scope>NUCLEOTIDE SEQUENCE [LARGE SCALE GENOMIC DNA]</scope>
    <source>
        <strain evidence="3">cv. Da-Ae</strain>
        <tissue evidence="2">Seedling</tissue>
    </source>
</reference>
<feature type="signal peptide" evidence="1">
    <location>
        <begin position="1"/>
        <end position="18"/>
    </location>
</feature>
<dbReference type="EMBL" id="JAGKQM010000015">
    <property type="protein sequence ID" value="KAH0878560.1"/>
    <property type="molecule type" value="Genomic_DNA"/>
</dbReference>
<organism evidence="2 3">
    <name type="scientific">Brassica napus</name>
    <name type="common">Rape</name>
    <dbReference type="NCBI Taxonomy" id="3708"/>
    <lineage>
        <taxon>Eukaryota</taxon>
        <taxon>Viridiplantae</taxon>
        <taxon>Streptophyta</taxon>
        <taxon>Embryophyta</taxon>
        <taxon>Tracheophyta</taxon>
        <taxon>Spermatophyta</taxon>
        <taxon>Magnoliopsida</taxon>
        <taxon>eudicotyledons</taxon>
        <taxon>Gunneridae</taxon>
        <taxon>Pentapetalae</taxon>
        <taxon>rosids</taxon>
        <taxon>malvids</taxon>
        <taxon>Brassicales</taxon>
        <taxon>Brassicaceae</taxon>
        <taxon>Brassiceae</taxon>
        <taxon>Brassica</taxon>
    </lineage>
</organism>